<dbReference type="PANTHER" id="PTHR30483:SF38">
    <property type="entry name" value="BLR7848 PROTEIN"/>
    <property type="match status" value="1"/>
</dbReference>
<evidence type="ECO:0000256" key="2">
    <source>
        <dbReference type="ARBA" id="ARBA00022729"/>
    </source>
</evidence>
<dbReference type="RefSeq" id="WP_041097910.1">
    <property type="nucleotide sequence ID" value="NZ_AP012547.1"/>
</dbReference>
<accession>W0SE21</accession>
<feature type="domain" description="Leucine-binding protein" evidence="4">
    <location>
        <begin position="26"/>
        <end position="360"/>
    </location>
</feature>
<comment type="similarity">
    <text evidence="1">Belongs to the leucine-binding protein family.</text>
</comment>
<sequence length="381" mass="39719">MKTKLSIKPLVIALSLIGSGAALADINIGVSVSATGSAAVLGGPEKNTAELMPTSIGGEKVNWIILDEASDPTATVKNVAKLINEHKVDLLIAGSITPAAMAAAGAAAESKTPLIALAPNPADGEKLKWTFTTPQNFALMAEGILEHMKANNQKTLGFIGFADGYGETWIKALDAVKAKYGVTVGPIERFQRTDTSVTGQAVKLIAAKPDAILVVASGAPAAMPHSTLVERGYKGQIYQTHGAPSPAFLKIGGKNVEGGILVAGPLIEWEQLSDSHPSKKAGAEYAKLYEGKHGAGSLSSFGGHVWDAWALASRAIPAAKKKAKPGTAEFRAALRDAIESEKDVVGVHGVFNMSPTDHSGHDRRARVLLQVQNGAFKVISK</sequence>
<evidence type="ECO:0000259" key="4">
    <source>
        <dbReference type="Pfam" id="PF13458"/>
    </source>
</evidence>
<keyword evidence="5" id="KW-0675">Receptor</keyword>
<dbReference type="Pfam" id="PF13458">
    <property type="entry name" value="Peripla_BP_6"/>
    <property type="match status" value="1"/>
</dbReference>
<dbReference type="STRING" id="1223802.SUTH_01230"/>
<keyword evidence="2 3" id="KW-0732">Signal</keyword>
<evidence type="ECO:0000313" key="5">
    <source>
        <dbReference type="EMBL" id="BAO29030.1"/>
    </source>
</evidence>
<feature type="chain" id="PRO_5004795004" evidence="3">
    <location>
        <begin position="25"/>
        <end position="381"/>
    </location>
</feature>
<feature type="signal peptide" evidence="3">
    <location>
        <begin position="1"/>
        <end position="24"/>
    </location>
</feature>
<dbReference type="InterPro" id="IPR051010">
    <property type="entry name" value="BCAA_transport"/>
</dbReference>
<evidence type="ECO:0000256" key="1">
    <source>
        <dbReference type="ARBA" id="ARBA00010062"/>
    </source>
</evidence>
<dbReference type="PANTHER" id="PTHR30483">
    <property type="entry name" value="LEUCINE-SPECIFIC-BINDING PROTEIN"/>
    <property type="match status" value="1"/>
</dbReference>
<dbReference type="Proteomes" id="UP000031637">
    <property type="component" value="Chromosome"/>
</dbReference>
<keyword evidence="6" id="KW-1185">Reference proteome</keyword>
<gene>
    <name evidence="5" type="ORF">SUTH_01230</name>
</gene>
<name>W0SE21_9PROT</name>
<proteinExistence type="inferred from homology"/>
<reference evidence="5 6" key="1">
    <citation type="journal article" date="2014" name="Syst. Appl. Microbiol.">
        <title>Complete genomes of freshwater sulfur oxidizers Sulfuricella denitrificans skB26 and Sulfuritalea hydrogenivorans sk43H: genetic insights into the sulfur oxidation pathway of betaproteobacteria.</title>
        <authorList>
            <person name="Watanabe T."/>
            <person name="Kojima H."/>
            <person name="Fukui M."/>
        </authorList>
    </citation>
    <scope>NUCLEOTIDE SEQUENCE [LARGE SCALE GENOMIC DNA]</scope>
    <source>
        <strain evidence="5">DSM22779</strain>
    </source>
</reference>
<dbReference type="EMBL" id="AP012547">
    <property type="protein sequence ID" value="BAO29030.1"/>
    <property type="molecule type" value="Genomic_DNA"/>
</dbReference>
<dbReference type="InterPro" id="IPR028082">
    <property type="entry name" value="Peripla_BP_I"/>
</dbReference>
<protein>
    <submittedName>
        <fullName evidence="5">Extracellular ligand-binding receptor</fullName>
    </submittedName>
</protein>
<dbReference type="SUPFAM" id="SSF53822">
    <property type="entry name" value="Periplasmic binding protein-like I"/>
    <property type="match status" value="1"/>
</dbReference>
<dbReference type="HOGENOM" id="CLU_027128_0_1_4"/>
<evidence type="ECO:0000313" key="6">
    <source>
        <dbReference type="Proteomes" id="UP000031637"/>
    </source>
</evidence>
<dbReference type="AlphaFoldDB" id="W0SE21"/>
<organism evidence="5 6">
    <name type="scientific">Sulfuritalea hydrogenivorans sk43H</name>
    <dbReference type="NCBI Taxonomy" id="1223802"/>
    <lineage>
        <taxon>Bacteria</taxon>
        <taxon>Pseudomonadati</taxon>
        <taxon>Pseudomonadota</taxon>
        <taxon>Betaproteobacteria</taxon>
        <taxon>Nitrosomonadales</taxon>
        <taxon>Sterolibacteriaceae</taxon>
        <taxon>Sulfuritalea</taxon>
    </lineage>
</organism>
<dbReference type="CDD" id="cd06333">
    <property type="entry name" value="PBP1_ABC_RPA1789-like"/>
    <property type="match status" value="1"/>
</dbReference>
<evidence type="ECO:0000256" key="3">
    <source>
        <dbReference type="SAM" id="SignalP"/>
    </source>
</evidence>
<dbReference type="OrthoDB" id="5290698at2"/>
<dbReference type="Gene3D" id="3.40.50.2300">
    <property type="match status" value="2"/>
</dbReference>
<dbReference type="InterPro" id="IPR028081">
    <property type="entry name" value="Leu-bd"/>
</dbReference>
<dbReference type="KEGG" id="shd:SUTH_01230"/>